<evidence type="ECO:0000256" key="1">
    <source>
        <dbReference type="SAM" id="MobiDB-lite"/>
    </source>
</evidence>
<sequence length="507" mass="53657">MAKYPSSPSASSPARKSPQPTPAVDAIDLSAAAAAAAATTAASGPNASSSSSPPAGDAIDISAAPAATITAASGPNASSSSPPAGFVFMCSGATKPQCFSYRVLGLPRGRLDDVSRIRRGAALFLYDFDSKYLYGPYRADSDGGLALEPAAFQGRYPAQVKFTIDGDFMPIPESSVRRAIKENYSRGKFCPELTVMQVEKLRALFRPITVLPESAPSAEDRHYVDNRHPAPSGAYVPASGSHPTQPAISRHPDPSIAYLPPSGSHPTQPALNRHPDVCTAYLPPSAYQPTQPAAYVHYPSAYVPAQAAHLVPHEPYAHPYSHLPPPSAQFTAPAYYATPAGHPYQAGYESYNPSASAYHYAQASPSCYPYVQAQHLVPQHVPHPVYSTDPYFTANRDDPYRFDAVKSHYQETTSERSAYGAAHENLQLVRQYGYTPSSETAAPEAATTNLGLVRSYGSDPSSATGVQSNVDGAAPTIYSYAGTPANTQAENVVAPSVYIAAAAPAYL</sequence>
<dbReference type="Proteomes" id="UP001231189">
    <property type="component" value="Unassembled WGS sequence"/>
</dbReference>
<dbReference type="AlphaFoldDB" id="A0AAD8WAJ2"/>
<dbReference type="Pfam" id="PF10539">
    <property type="entry name" value="Dev_Cell_Death"/>
    <property type="match status" value="1"/>
</dbReference>
<protein>
    <recommendedName>
        <fullName evidence="2">DCD domain-containing protein</fullName>
    </recommendedName>
</protein>
<gene>
    <name evidence="3" type="ORF">QYE76_065029</name>
</gene>
<name>A0AAD8WAJ2_LOLMU</name>
<evidence type="ECO:0000313" key="4">
    <source>
        <dbReference type="Proteomes" id="UP001231189"/>
    </source>
</evidence>
<feature type="region of interest" description="Disordered" evidence="1">
    <location>
        <begin position="1"/>
        <end position="25"/>
    </location>
</feature>
<proteinExistence type="predicted"/>
<feature type="region of interest" description="Disordered" evidence="1">
    <location>
        <begin position="226"/>
        <end position="254"/>
    </location>
</feature>
<dbReference type="SMART" id="SM00767">
    <property type="entry name" value="DCD"/>
    <property type="match status" value="1"/>
</dbReference>
<reference evidence="3" key="1">
    <citation type="submission" date="2023-07" db="EMBL/GenBank/DDBJ databases">
        <title>A chromosome-level genome assembly of Lolium multiflorum.</title>
        <authorList>
            <person name="Chen Y."/>
            <person name="Copetti D."/>
            <person name="Kolliker R."/>
            <person name="Studer B."/>
        </authorList>
    </citation>
    <scope>NUCLEOTIDE SEQUENCE</scope>
    <source>
        <strain evidence="3">02402/16</strain>
        <tissue evidence="3">Leaf</tissue>
    </source>
</reference>
<organism evidence="3 4">
    <name type="scientific">Lolium multiflorum</name>
    <name type="common">Italian ryegrass</name>
    <name type="synonym">Lolium perenne subsp. multiflorum</name>
    <dbReference type="NCBI Taxonomy" id="4521"/>
    <lineage>
        <taxon>Eukaryota</taxon>
        <taxon>Viridiplantae</taxon>
        <taxon>Streptophyta</taxon>
        <taxon>Embryophyta</taxon>
        <taxon>Tracheophyta</taxon>
        <taxon>Spermatophyta</taxon>
        <taxon>Magnoliopsida</taxon>
        <taxon>Liliopsida</taxon>
        <taxon>Poales</taxon>
        <taxon>Poaceae</taxon>
        <taxon>BOP clade</taxon>
        <taxon>Pooideae</taxon>
        <taxon>Poodae</taxon>
        <taxon>Poeae</taxon>
        <taxon>Poeae Chloroplast Group 2 (Poeae type)</taxon>
        <taxon>Loliodinae</taxon>
        <taxon>Loliinae</taxon>
        <taxon>Lolium</taxon>
    </lineage>
</organism>
<evidence type="ECO:0000313" key="3">
    <source>
        <dbReference type="EMBL" id="KAK1647224.1"/>
    </source>
</evidence>
<evidence type="ECO:0000259" key="2">
    <source>
        <dbReference type="PROSITE" id="PS51222"/>
    </source>
</evidence>
<dbReference type="PROSITE" id="PS51222">
    <property type="entry name" value="DCD"/>
    <property type="match status" value="1"/>
</dbReference>
<comment type="caution">
    <text evidence="3">The sequence shown here is derived from an EMBL/GenBank/DDBJ whole genome shotgun (WGS) entry which is preliminary data.</text>
</comment>
<keyword evidence="4" id="KW-1185">Reference proteome</keyword>
<dbReference type="InterPro" id="IPR013989">
    <property type="entry name" value="Dev_and_cell_death_domain"/>
</dbReference>
<accession>A0AAD8WAJ2</accession>
<feature type="domain" description="DCD" evidence="2">
    <location>
        <begin position="81"/>
        <end position="207"/>
    </location>
</feature>
<dbReference type="PANTHER" id="PTHR46444">
    <property type="entry name" value="DCD (DEVELOPMENT AND CELL DEATH) DOMAIN PROTEIN-RELATED"/>
    <property type="match status" value="1"/>
</dbReference>
<dbReference type="EMBL" id="JAUUTY010000004">
    <property type="protein sequence ID" value="KAK1647224.1"/>
    <property type="molecule type" value="Genomic_DNA"/>
</dbReference>
<dbReference type="PANTHER" id="PTHR46444:SF14">
    <property type="entry name" value="EXPRESSED PROTEIN"/>
    <property type="match status" value="1"/>
</dbReference>